<keyword evidence="3" id="KW-0945">Host-virus interaction</keyword>
<evidence type="ECO:0000256" key="10">
    <source>
        <dbReference type="ARBA" id="ARBA00047558"/>
    </source>
</evidence>
<dbReference type="AlphaFoldDB" id="A0AAV6XJL8"/>
<comment type="subcellular location">
    <subcellularLocation>
        <location evidence="8">Cell junction</location>
        <location evidence="8">Plasmodesma</location>
    </subcellularLocation>
    <subcellularLocation>
        <location evidence="1">Cell membrane</location>
        <topology evidence="1">Single-pass type I membrane protein</topology>
    </subcellularLocation>
</comment>
<evidence type="ECO:0000313" key="15">
    <source>
        <dbReference type="Proteomes" id="UP000826271"/>
    </source>
</evidence>
<keyword evidence="5" id="KW-0677">Repeat</keyword>
<dbReference type="Gene3D" id="3.30.430.20">
    <property type="entry name" value="Gnk2 domain, C-X8-C-X2-C motif"/>
    <property type="match status" value="3"/>
</dbReference>
<evidence type="ECO:0000256" key="1">
    <source>
        <dbReference type="ARBA" id="ARBA00004251"/>
    </source>
</evidence>
<evidence type="ECO:0000256" key="6">
    <source>
        <dbReference type="ARBA" id="ARBA00022949"/>
    </source>
</evidence>
<feature type="domain" description="Gnk2-homologous" evidence="13">
    <location>
        <begin position="30"/>
        <end position="131"/>
    </location>
</feature>
<keyword evidence="2" id="KW-0597">Phosphoprotein</keyword>
<evidence type="ECO:0000256" key="2">
    <source>
        <dbReference type="ARBA" id="ARBA00022553"/>
    </source>
</evidence>
<dbReference type="InterPro" id="IPR051378">
    <property type="entry name" value="Cell2Cell_Antifungal"/>
</dbReference>
<dbReference type="Pfam" id="PF01657">
    <property type="entry name" value="Stress-antifung"/>
    <property type="match status" value="3"/>
</dbReference>
<comment type="similarity">
    <text evidence="9">Belongs to the cysteine-rich repeat secretory protein family. Plasmodesmata-located proteins (PDLD) subfamily.</text>
</comment>
<dbReference type="PROSITE" id="PS51473">
    <property type="entry name" value="GNK2"/>
    <property type="match status" value="3"/>
</dbReference>
<dbReference type="CDD" id="cd23509">
    <property type="entry name" value="Gnk2-like"/>
    <property type="match status" value="3"/>
</dbReference>
<dbReference type="GO" id="GO:0005886">
    <property type="term" value="C:plasma membrane"/>
    <property type="evidence" value="ECO:0007669"/>
    <property type="project" value="UniProtKB-SubCell"/>
</dbReference>
<dbReference type="Proteomes" id="UP000826271">
    <property type="component" value="Unassembled WGS sequence"/>
</dbReference>
<dbReference type="InterPro" id="IPR002902">
    <property type="entry name" value="GNK2"/>
</dbReference>
<feature type="chain" id="PRO_5043372510" description="Gnk2-homologous domain-containing protein" evidence="12">
    <location>
        <begin position="27"/>
        <end position="397"/>
    </location>
</feature>
<comment type="catalytic activity">
    <reaction evidence="11">
        <text>L-threonyl-[protein] + ATP = O-phospho-L-threonyl-[protein] + ADP + H(+)</text>
        <dbReference type="Rhea" id="RHEA:46608"/>
        <dbReference type="Rhea" id="RHEA-COMP:11060"/>
        <dbReference type="Rhea" id="RHEA-COMP:11605"/>
        <dbReference type="ChEBI" id="CHEBI:15378"/>
        <dbReference type="ChEBI" id="CHEBI:30013"/>
        <dbReference type="ChEBI" id="CHEBI:30616"/>
        <dbReference type="ChEBI" id="CHEBI:61977"/>
        <dbReference type="ChEBI" id="CHEBI:456216"/>
    </reaction>
</comment>
<comment type="catalytic activity">
    <reaction evidence="10">
        <text>L-seryl-[protein] + ATP = O-phospho-L-seryl-[protein] + ADP + H(+)</text>
        <dbReference type="Rhea" id="RHEA:17989"/>
        <dbReference type="Rhea" id="RHEA-COMP:9863"/>
        <dbReference type="Rhea" id="RHEA-COMP:11604"/>
        <dbReference type="ChEBI" id="CHEBI:15378"/>
        <dbReference type="ChEBI" id="CHEBI:29999"/>
        <dbReference type="ChEBI" id="CHEBI:30616"/>
        <dbReference type="ChEBI" id="CHEBI:83421"/>
        <dbReference type="ChEBI" id="CHEBI:456216"/>
    </reaction>
</comment>
<proteinExistence type="inferred from homology"/>
<keyword evidence="7" id="KW-1015">Disulfide bond</keyword>
<name>A0AAV6XJL8_9LAMI</name>
<organism evidence="14 15">
    <name type="scientific">Buddleja alternifolia</name>
    <dbReference type="NCBI Taxonomy" id="168488"/>
    <lineage>
        <taxon>Eukaryota</taxon>
        <taxon>Viridiplantae</taxon>
        <taxon>Streptophyta</taxon>
        <taxon>Embryophyta</taxon>
        <taxon>Tracheophyta</taxon>
        <taxon>Spermatophyta</taxon>
        <taxon>Magnoliopsida</taxon>
        <taxon>eudicotyledons</taxon>
        <taxon>Gunneridae</taxon>
        <taxon>Pentapetalae</taxon>
        <taxon>asterids</taxon>
        <taxon>lamiids</taxon>
        <taxon>Lamiales</taxon>
        <taxon>Scrophulariaceae</taxon>
        <taxon>Buddlejeae</taxon>
        <taxon>Buddleja</taxon>
    </lineage>
</organism>
<gene>
    <name evidence="14" type="ORF">BUALT_Bualt05G0159400</name>
</gene>
<sequence>MKRAILVLSVTFIALVILLLPDVLFADPRSQTVEFSCGTNPEHNFSVFTRNFATNMDTILGQVQTSGFGIAVTGSGPDAHYGLAQCYGDLSLVDCVLCFSQGRTILPQCYPGTSGRIYLDGCFMRGENYSFFQEYTGPNDHAICGNITRNDSAFQESAKRAISQAVSAVPNNNGYARARVAVTQAANSPTYVLANCWRSINASSCRACLENASASISRCLPSSEGRALNTGCFMRYSDINFFNPIPGNGSSRVFCILCYAQARTVIPQCYPWNGGKTYLDGCFMRLENYSFFQEYTGPNNHAVYGNITRNDPAFQGSARRAISRAVSDAPNNNGYARAKVIVSRAVNDSVYVLANCWRTLSTSYCRACLENASTTISGCLPSSEGRALNTGCHEVLG</sequence>
<evidence type="ECO:0000256" key="7">
    <source>
        <dbReference type="ARBA" id="ARBA00023157"/>
    </source>
</evidence>
<keyword evidence="15" id="KW-1185">Reference proteome</keyword>
<dbReference type="FunFam" id="3.30.430.20:FF:000005">
    <property type="entry name" value="Cysteine-rich receptor-like protein kinase 2"/>
    <property type="match status" value="1"/>
</dbReference>
<dbReference type="GO" id="GO:0009506">
    <property type="term" value="C:plasmodesma"/>
    <property type="evidence" value="ECO:0007669"/>
    <property type="project" value="UniProtKB-SubCell"/>
</dbReference>
<reference evidence="14" key="1">
    <citation type="submission" date="2019-10" db="EMBL/GenBank/DDBJ databases">
        <authorList>
            <person name="Zhang R."/>
            <person name="Pan Y."/>
            <person name="Wang J."/>
            <person name="Ma R."/>
            <person name="Yu S."/>
        </authorList>
    </citation>
    <scope>NUCLEOTIDE SEQUENCE</scope>
    <source>
        <strain evidence="14">LA-IB0</strain>
        <tissue evidence="14">Leaf</tissue>
    </source>
</reference>
<evidence type="ECO:0000256" key="11">
    <source>
        <dbReference type="ARBA" id="ARBA00047951"/>
    </source>
</evidence>
<accession>A0AAV6XJL8</accession>
<evidence type="ECO:0000256" key="9">
    <source>
        <dbReference type="ARBA" id="ARBA00038393"/>
    </source>
</evidence>
<dbReference type="PANTHER" id="PTHR32080">
    <property type="entry name" value="ANTIFUNGAL PROTEIN GINKBILOBIN-2-LIKE"/>
    <property type="match status" value="1"/>
</dbReference>
<evidence type="ECO:0000259" key="13">
    <source>
        <dbReference type="PROSITE" id="PS51473"/>
    </source>
</evidence>
<protein>
    <recommendedName>
        <fullName evidence="13">Gnk2-homologous domain-containing protein</fullName>
    </recommendedName>
</protein>
<dbReference type="PANTHER" id="PTHR32080:SF27">
    <property type="entry name" value="OS01G0548750 PROTEIN"/>
    <property type="match status" value="1"/>
</dbReference>
<evidence type="ECO:0000256" key="4">
    <source>
        <dbReference type="ARBA" id="ARBA00022729"/>
    </source>
</evidence>
<keyword evidence="6" id="KW-0965">Cell junction</keyword>
<feature type="domain" description="Gnk2-homologous" evidence="13">
    <location>
        <begin position="295"/>
        <end position="397"/>
    </location>
</feature>
<feature type="domain" description="Gnk2-homologous" evidence="13">
    <location>
        <begin position="136"/>
        <end position="241"/>
    </location>
</feature>
<dbReference type="FunFam" id="3.30.430.20:FF:000015">
    <property type="entry name" value="Cysteine-rich receptor-like protein kinase 3"/>
    <property type="match status" value="2"/>
</dbReference>
<evidence type="ECO:0000256" key="5">
    <source>
        <dbReference type="ARBA" id="ARBA00022737"/>
    </source>
</evidence>
<evidence type="ECO:0000256" key="3">
    <source>
        <dbReference type="ARBA" id="ARBA00022581"/>
    </source>
</evidence>
<feature type="signal peptide" evidence="12">
    <location>
        <begin position="1"/>
        <end position="26"/>
    </location>
</feature>
<dbReference type="InterPro" id="IPR038408">
    <property type="entry name" value="GNK2_sf"/>
</dbReference>
<evidence type="ECO:0000256" key="8">
    <source>
        <dbReference type="ARBA" id="ARBA00024184"/>
    </source>
</evidence>
<comment type="caution">
    <text evidence="14">The sequence shown here is derived from an EMBL/GenBank/DDBJ whole genome shotgun (WGS) entry which is preliminary data.</text>
</comment>
<dbReference type="EMBL" id="WHWC01000005">
    <property type="protein sequence ID" value="KAG8383196.1"/>
    <property type="molecule type" value="Genomic_DNA"/>
</dbReference>
<keyword evidence="4 12" id="KW-0732">Signal</keyword>
<evidence type="ECO:0000313" key="14">
    <source>
        <dbReference type="EMBL" id="KAG8383196.1"/>
    </source>
</evidence>
<evidence type="ECO:0000256" key="12">
    <source>
        <dbReference type="SAM" id="SignalP"/>
    </source>
</evidence>